<dbReference type="GO" id="GO:0000930">
    <property type="term" value="C:gamma-tubulin complex"/>
    <property type="evidence" value="ECO:0007669"/>
    <property type="project" value="TreeGrafter"/>
</dbReference>
<protein>
    <recommendedName>
        <fullName evidence="5">Spindle pole body component</fullName>
    </recommendedName>
</protein>
<dbReference type="GO" id="GO:0031122">
    <property type="term" value="P:cytoplasmic microtubule organization"/>
    <property type="evidence" value="ECO:0007669"/>
    <property type="project" value="TreeGrafter"/>
</dbReference>
<proteinExistence type="inferred from homology"/>
<comment type="similarity">
    <text evidence="1 5">Belongs to the TUBGCP family.</text>
</comment>
<keyword evidence="4 5" id="KW-0206">Cytoskeleton</keyword>
<dbReference type="OrthoDB" id="2192946at2759"/>
<evidence type="ECO:0000313" key="9">
    <source>
        <dbReference type="Proteomes" id="UP000789595"/>
    </source>
</evidence>
<evidence type="ECO:0000256" key="2">
    <source>
        <dbReference type="ARBA" id="ARBA00022490"/>
    </source>
</evidence>
<name>A0A8J2S463_9STRA</name>
<evidence type="ECO:0000313" key="8">
    <source>
        <dbReference type="EMBL" id="CAH0363913.1"/>
    </source>
</evidence>
<organism evidence="8 9">
    <name type="scientific">Pelagomonas calceolata</name>
    <dbReference type="NCBI Taxonomy" id="35677"/>
    <lineage>
        <taxon>Eukaryota</taxon>
        <taxon>Sar</taxon>
        <taxon>Stramenopiles</taxon>
        <taxon>Ochrophyta</taxon>
        <taxon>Pelagophyceae</taxon>
        <taxon>Pelagomonadales</taxon>
        <taxon>Pelagomonadaceae</taxon>
        <taxon>Pelagomonas</taxon>
    </lineage>
</organism>
<dbReference type="GO" id="GO:0007020">
    <property type="term" value="P:microtubule nucleation"/>
    <property type="evidence" value="ECO:0007669"/>
    <property type="project" value="InterPro"/>
</dbReference>
<comment type="subcellular location">
    <subcellularLocation>
        <location evidence="5">Cytoplasm</location>
        <location evidence="5">Cytoskeleton</location>
        <location evidence="5">Microtubule organizing center</location>
    </subcellularLocation>
</comment>
<dbReference type="PANTHER" id="PTHR19302">
    <property type="entry name" value="GAMMA TUBULIN COMPLEX PROTEIN"/>
    <property type="match status" value="1"/>
</dbReference>
<dbReference type="Pfam" id="PF17681">
    <property type="entry name" value="GCP_N_terminal"/>
    <property type="match status" value="1"/>
</dbReference>
<evidence type="ECO:0000259" key="7">
    <source>
        <dbReference type="Pfam" id="PF17681"/>
    </source>
</evidence>
<dbReference type="GO" id="GO:0000278">
    <property type="term" value="P:mitotic cell cycle"/>
    <property type="evidence" value="ECO:0007669"/>
    <property type="project" value="TreeGrafter"/>
</dbReference>
<dbReference type="Pfam" id="PF04130">
    <property type="entry name" value="GCP_C_terminal"/>
    <property type="match status" value="1"/>
</dbReference>
<dbReference type="GO" id="GO:0000922">
    <property type="term" value="C:spindle pole"/>
    <property type="evidence" value="ECO:0007669"/>
    <property type="project" value="InterPro"/>
</dbReference>
<keyword evidence="2 5" id="KW-0963">Cytoplasm</keyword>
<evidence type="ECO:0000259" key="6">
    <source>
        <dbReference type="Pfam" id="PF04130"/>
    </source>
</evidence>
<dbReference type="Proteomes" id="UP000789595">
    <property type="component" value="Unassembled WGS sequence"/>
</dbReference>
<dbReference type="PANTHER" id="PTHR19302:SF13">
    <property type="entry name" value="GAMMA-TUBULIN COMPLEX COMPONENT 2"/>
    <property type="match status" value="1"/>
</dbReference>
<evidence type="ECO:0000256" key="1">
    <source>
        <dbReference type="ARBA" id="ARBA00010337"/>
    </source>
</evidence>
<keyword evidence="3 5" id="KW-0493">Microtubule</keyword>
<dbReference type="EMBL" id="CAKKNE010000001">
    <property type="protein sequence ID" value="CAH0363913.1"/>
    <property type="molecule type" value="Genomic_DNA"/>
</dbReference>
<dbReference type="InterPro" id="IPR007259">
    <property type="entry name" value="GCP"/>
</dbReference>
<dbReference type="InterPro" id="IPR042241">
    <property type="entry name" value="GCP_C_sf"/>
</dbReference>
<accession>A0A8J2S463</accession>
<dbReference type="InterPro" id="IPR041470">
    <property type="entry name" value="GCP_N"/>
</dbReference>
<dbReference type="GO" id="GO:0051225">
    <property type="term" value="P:spindle assembly"/>
    <property type="evidence" value="ECO:0007669"/>
    <property type="project" value="TreeGrafter"/>
</dbReference>
<reference evidence="8" key="1">
    <citation type="submission" date="2021-11" db="EMBL/GenBank/DDBJ databases">
        <authorList>
            <consortium name="Genoscope - CEA"/>
            <person name="William W."/>
        </authorList>
    </citation>
    <scope>NUCLEOTIDE SEQUENCE</scope>
</reference>
<feature type="domain" description="Gamma tubulin complex component C-terminal" evidence="6">
    <location>
        <begin position="551"/>
        <end position="884"/>
    </location>
</feature>
<comment type="caution">
    <text evidence="8">The sequence shown here is derived from an EMBL/GenBank/DDBJ whole genome shotgun (WGS) entry which is preliminary data.</text>
</comment>
<keyword evidence="9" id="KW-1185">Reference proteome</keyword>
<evidence type="ECO:0000256" key="5">
    <source>
        <dbReference type="RuleBase" id="RU363050"/>
    </source>
</evidence>
<dbReference type="InterPro" id="IPR040457">
    <property type="entry name" value="GCP_C"/>
</dbReference>
<evidence type="ECO:0000256" key="4">
    <source>
        <dbReference type="ARBA" id="ARBA00023212"/>
    </source>
</evidence>
<evidence type="ECO:0000256" key="3">
    <source>
        <dbReference type="ARBA" id="ARBA00022701"/>
    </source>
</evidence>
<sequence>MSALIAQQSTQLAQPNAQDDGDALALRYGAEVSLRGARGLGLSVAPVREADDVVFEAAVGGLNLGAADERFVVCNAMVRDDKGPVRYGDVVGLRSRLARGRCLGVRDAAFAGEDEAPAFRRALVGAGERWEVLSAADAGSAAARGAAAPRRGDVVRSGDSVNLRAPRAGDAYLRRRAGAAGADDAAELGRGGADGPGADGAWRLAAAGAPHWSRWLDDRPYLSGAFGAWASRAVEVGGAGAADDFERDLAEDVLSALGGREGGRVRRAVGDGRLAVDDGNVKPEQLPLLELARRCVPLGDAFLKCRAFCRGAARYERGRCAHAAAAKLREVLREYLVFVAQLETVVRSGKGGLARLAATCRDASVALDALVAACAAVDAAPAGGAVVDALADAARDARDADAKRVLTSLAEAAAAPYLQALRRWCVDGQLDDPYGEFCVAEDVDAEKTAVARDYNASYWDERFTSDAGKAAGGAVKSHLAKVLTAGKYRVVLRDAACSGEDNELEATWAALTPADVVEDAAGRLARAIDQAYAASAAELKAVLFERERGLEKLRVLKRFFLAGQGDFLANFLDLADAELRKPAQKASPTRLAHLLAVALAASARGEGAVIEGLRLEPALASRDLRAHLDAIHRHEGADDDDAVVTETPLLAVDAFVLDCRAPWPAALLLSRRSVVKYQLAFRRVFRAKRVERRLLSCWTDQQASKRWCGRGATRSALAPAFLLRQRMLHFAQSLVFYATSDVVGARWAGLEEELRRAPHVDAALAAHDAFLDAVLRDLLLANHRLLGLVADLERSCDRFCDAADRFSEAALDAATAAARRAGVAPGARAALAETTLTAALPAYVDGVRAAGASWRRLAGQFVDALRAECRVQRGSHLADLLARLQDHD</sequence>
<dbReference type="GO" id="GO:0043015">
    <property type="term" value="F:gamma-tubulin binding"/>
    <property type="evidence" value="ECO:0007669"/>
    <property type="project" value="InterPro"/>
</dbReference>
<dbReference type="GO" id="GO:0051321">
    <property type="term" value="P:meiotic cell cycle"/>
    <property type="evidence" value="ECO:0007669"/>
    <property type="project" value="TreeGrafter"/>
</dbReference>
<dbReference type="GO" id="GO:0051011">
    <property type="term" value="F:microtubule minus-end binding"/>
    <property type="evidence" value="ECO:0007669"/>
    <property type="project" value="TreeGrafter"/>
</dbReference>
<dbReference type="GO" id="GO:0005874">
    <property type="term" value="C:microtubule"/>
    <property type="evidence" value="ECO:0007669"/>
    <property type="project" value="UniProtKB-KW"/>
</dbReference>
<gene>
    <name evidence="8" type="ORF">PECAL_1P02540</name>
</gene>
<dbReference type="AlphaFoldDB" id="A0A8J2S463"/>
<dbReference type="Gene3D" id="1.20.120.1900">
    <property type="entry name" value="Gamma-tubulin complex, C-terminal domain"/>
    <property type="match status" value="1"/>
</dbReference>
<feature type="domain" description="Gamma tubulin complex component protein N-terminal" evidence="7">
    <location>
        <begin position="252"/>
        <end position="545"/>
    </location>
</feature>